<gene>
    <name evidence="7" type="ORF">PMG25_15590</name>
</gene>
<dbReference type="InterPro" id="IPR037038">
    <property type="entry name" value="HepT-like_sf"/>
</dbReference>
<evidence type="ECO:0000256" key="6">
    <source>
        <dbReference type="ARBA" id="ARBA00024207"/>
    </source>
</evidence>
<keyword evidence="2" id="KW-1277">Toxin-antitoxin system</keyword>
<keyword evidence="4" id="KW-0547">Nucleotide-binding</keyword>
<dbReference type="PANTHER" id="PTHR34139">
    <property type="entry name" value="UPF0331 PROTEIN MJ0127"/>
    <property type="match status" value="1"/>
</dbReference>
<keyword evidence="5" id="KW-0378">Hydrolase</keyword>
<dbReference type="Proteomes" id="UP001235849">
    <property type="component" value="Unassembled WGS sequence"/>
</dbReference>
<evidence type="ECO:0000256" key="2">
    <source>
        <dbReference type="ARBA" id="ARBA00022649"/>
    </source>
</evidence>
<evidence type="ECO:0000313" key="7">
    <source>
        <dbReference type="EMBL" id="MDJ1175513.1"/>
    </source>
</evidence>
<dbReference type="RefSeq" id="WP_283767816.1">
    <property type="nucleotide sequence ID" value="NZ_JAQOSO010000084.1"/>
</dbReference>
<evidence type="ECO:0000256" key="4">
    <source>
        <dbReference type="ARBA" id="ARBA00022741"/>
    </source>
</evidence>
<comment type="caution">
    <text evidence="7">The sequence shown here is derived from an EMBL/GenBank/DDBJ whole genome shotgun (WGS) entry which is preliminary data.</text>
</comment>
<dbReference type="Gene3D" id="1.20.120.580">
    <property type="entry name" value="bsu32300-like"/>
    <property type="match status" value="1"/>
</dbReference>
<proteinExistence type="inferred from homology"/>
<accession>A0ABT7B8K6</accession>
<dbReference type="Pfam" id="PF01934">
    <property type="entry name" value="HepT-like"/>
    <property type="match status" value="1"/>
</dbReference>
<evidence type="ECO:0000256" key="3">
    <source>
        <dbReference type="ARBA" id="ARBA00022722"/>
    </source>
</evidence>
<keyword evidence="1" id="KW-0597">Phosphoprotein</keyword>
<comment type="similarity">
    <text evidence="6">Belongs to the HepT RNase toxin family.</text>
</comment>
<dbReference type="PANTHER" id="PTHR34139:SF1">
    <property type="entry name" value="RNASE MJ1380-RELATED"/>
    <property type="match status" value="1"/>
</dbReference>
<reference evidence="7 8" key="1">
    <citation type="submission" date="2023-01" db="EMBL/GenBank/DDBJ databases">
        <title>Novel diversity within Roseofilum (Cyanobacteria; Desertifilaceae) from marine benthic mats with descriptions of four novel species.</title>
        <authorList>
            <person name="Wang Y."/>
            <person name="Berthold D.E."/>
            <person name="Hu J."/>
            <person name="Lefler F.W."/>
            <person name="Laughinghouse H.D. IV."/>
        </authorList>
    </citation>
    <scope>NUCLEOTIDE SEQUENCE [LARGE SCALE GENOMIC DNA]</scope>
    <source>
        <strain evidence="7 8">BLCC-M114</strain>
    </source>
</reference>
<evidence type="ECO:0000256" key="1">
    <source>
        <dbReference type="ARBA" id="ARBA00022553"/>
    </source>
</evidence>
<keyword evidence="8" id="KW-1185">Reference proteome</keyword>
<dbReference type="InterPro" id="IPR008201">
    <property type="entry name" value="HepT-like"/>
</dbReference>
<dbReference type="EMBL" id="JAQOSO010000084">
    <property type="protein sequence ID" value="MDJ1175513.1"/>
    <property type="molecule type" value="Genomic_DNA"/>
</dbReference>
<dbReference type="InterPro" id="IPR051813">
    <property type="entry name" value="HepT_RNase_toxin"/>
</dbReference>
<name>A0ABT7B8K6_9CYAN</name>
<protein>
    <submittedName>
        <fullName evidence="7">DUF86 domain-containing protein</fullName>
    </submittedName>
</protein>
<evidence type="ECO:0000256" key="5">
    <source>
        <dbReference type="ARBA" id="ARBA00022801"/>
    </source>
</evidence>
<keyword evidence="3" id="KW-0540">Nuclease</keyword>
<evidence type="ECO:0000313" key="8">
    <source>
        <dbReference type="Proteomes" id="UP001235849"/>
    </source>
</evidence>
<sequence>MNKQKSPLFFLYHIKESIEAIAIHIQHGKESFLTNRTVKMAVLRELEIIGEAANKLPDELKNQYPSVPWRDITDFRNILAHHYWAIDLETVWNIIHNPDKLPDLKTQVETCIHELENRISE</sequence>
<organism evidence="7 8">
    <name type="scientific">Roseofilum capinflatum BLCC-M114</name>
    <dbReference type="NCBI Taxonomy" id="3022440"/>
    <lineage>
        <taxon>Bacteria</taxon>
        <taxon>Bacillati</taxon>
        <taxon>Cyanobacteriota</taxon>
        <taxon>Cyanophyceae</taxon>
        <taxon>Desertifilales</taxon>
        <taxon>Desertifilaceae</taxon>
        <taxon>Roseofilum</taxon>
        <taxon>Roseofilum capinflatum</taxon>
    </lineage>
</organism>